<dbReference type="CDD" id="cd03801">
    <property type="entry name" value="GT4_PimA-like"/>
    <property type="match status" value="1"/>
</dbReference>
<dbReference type="GO" id="GO:0016757">
    <property type="term" value="F:glycosyltransferase activity"/>
    <property type="evidence" value="ECO:0007669"/>
    <property type="project" value="InterPro"/>
</dbReference>
<keyword evidence="3" id="KW-0808">Transferase</keyword>
<dbReference type="AlphaFoldDB" id="A0A2M6W448"/>
<dbReference type="Proteomes" id="UP000231183">
    <property type="component" value="Unassembled WGS sequence"/>
</dbReference>
<sequence>MKIAMIGQKGIPTLYGGIERHVEDLSHQLADKGHDILVYARNWYTPKAITKVGHVRVIHTFTIHTKHLDAIIHTITSTISAIRQKPDVIHYHGVGPSLMAWIPRVFAPQIKIVVTTHCLDRYHQKWGVLARLALRLGEWTAIKFAHSTIVVSKNLKNYYLNEYQINTNYIPNGTSQIKEYPGSSLIEDEFNLKKDKYVLLVSRLVRHKGVHYLLDAWQYARSQYPNLFKEFKLVIVGDSTYTDDYVKELKEDAKDDESILFTGWQNGKILEQLYANTTLLVHPSENEGLPITVLQAMSYGRSVLLSDIPEHRELITDKKFLFNNASLSSLSDQLIKLMQDKKIRDKAGRVNREFVNKNFNWDLIAKQTGQIYANRDKTTIIKDCLASA</sequence>
<feature type="domain" description="Glycosyltransferase subfamily 4-like N-terminal" evidence="2">
    <location>
        <begin position="15"/>
        <end position="173"/>
    </location>
</feature>
<dbReference type="Pfam" id="PF00534">
    <property type="entry name" value="Glycos_transf_1"/>
    <property type="match status" value="1"/>
</dbReference>
<evidence type="ECO:0000313" key="3">
    <source>
        <dbReference type="EMBL" id="PIT87572.1"/>
    </source>
</evidence>
<dbReference type="InterPro" id="IPR001296">
    <property type="entry name" value="Glyco_trans_1"/>
</dbReference>
<proteinExistence type="predicted"/>
<protein>
    <submittedName>
        <fullName evidence="3">Glycosyl transferase family 1</fullName>
    </submittedName>
</protein>
<dbReference type="Gene3D" id="3.40.50.2000">
    <property type="entry name" value="Glycogen Phosphorylase B"/>
    <property type="match status" value="2"/>
</dbReference>
<organism evidence="3 4">
    <name type="scientific">Candidatus Magasanikbacteria bacterium CG10_big_fil_rev_8_21_14_0_10_40_10</name>
    <dbReference type="NCBI Taxonomy" id="1974648"/>
    <lineage>
        <taxon>Bacteria</taxon>
        <taxon>Candidatus Magasanikiibacteriota</taxon>
    </lineage>
</organism>
<name>A0A2M6W448_9BACT</name>
<dbReference type="PANTHER" id="PTHR45947:SF3">
    <property type="entry name" value="SULFOQUINOVOSYL TRANSFERASE SQD2"/>
    <property type="match status" value="1"/>
</dbReference>
<dbReference type="PANTHER" id="PTHR45947">
    <property type="entry name" value="SULFOQUINOVOSYL TRANSFERASE SQD2"/>
    <property type="match status" value="1"/>
</dbReference>
<dbReference type="SUPFAM" id="SSF53756">
    <property type="entry name" value="UDP-Glycosyltransferase/glycogen phosphorylase"/>
    <property type="match status" value="1"/>
</dbReference>
<dbReference type="InterPro" id="IPR050194">
    <property type="entry name" value="Glycosyltransferase_grp1"/>
</dbReference>
<evidence type="ECO:0000259" key="2">
    <source>
        <dbReference type="Pfam" id="PF13439"/>
    </source>
</evidence>
<gene>
    <name evidence="3" type="ORF">COU31_02225</name>
</gene>
<evidence type="ECO:0000259" key="1">
    <source>
        <dbReference type="Pfam" id="PF00534"/>
    </source>
</evidence>
<evidence type="ECO:0000313" key="4">
    <source>
        <dbReference type="Proteomes" id="UP000231183"/>
    </source>
</evidence>
<comment type="caution">
    <text evidence="3">The sequence shown here is derived from an EMBL/GenBank/DDBJ whole genome shotgun (WGS) entry which is preliminary data.</text>
</comment>
<reference evidence="4" key="1">
    <citation type="submission" date="2017-09" db="EMBL/GenBank/DDBJ databases">
        <title>Depth-based differentiation of microbial function through sediment-hosted aquifers and enrichment of novel symbionts in the deep terrestrial subsurface.</title>
        <authorList>
            <person name="Probst A.J."/>
            <person name="Ladd B."/>
            <person name="Jarett J.K."/>
            <person name="Geller-Mcgrath D.E."/>
            <person name="Sieber C.M.K."/>
            <person name="Emerson J.B."/>
            <person name="Anantharaman K."/>
            <person name="Thomas B.C."/>
            <person name="Malmstrom R."/>
            <person name="Stieglmeier M."/>
            <person name="Klingl A."/>
            <person name="Woyke T."/>
            <person name="Ryan C.M."/>
            <person name="Banfield J.F."/>
        </authorList>
    </citation>
    <scope>NUCLEOTIDE SEQUENCE [LARGE SCALE GENOMIC DNA]</scope>
</reference>
<dbReference type="Pfam" id="PF13439">
    <property type="entry name" value="Glyco_transf_4"/>
    <property type="match status" value="1"/>
</dbReference>
<dbReference type="EMBL" id="PFBX01000020">
    <property type="protein sequence ID" value="PIT87572.1"/>
    <property type="molecule type" value="Genomic_DNA"/>
</dbReference>
<feature type="domain" description="Glycosyl transferase family 1" evidence="1">
    <location>
        <begin position="192"/>
        <end position="352"/>
    </location>
</feature>
<dbReference type="InterPro" id="IPR028098">
    <property type="entry name" value="Glyco_trans_4-like_N"/>
</dbReference>
<accession>A0A2M6W448</accession>